<dbReference type="InterPro" id="IPR036237">
    <property type="entry name" value="Xyl_isomerase-like_sf"/>
</dbReference>
<reference evidence="2 3" key="2">
    <citation type="journal article" date="2016" name="Genome Announc.">
        <title>Complete Genome Sequence of the Highly Virulent Aeromonas schubertii Strain WL1483, Isolated from Diseased Snakehead Fish (Channa argus) in China.</title>
        <authorList>
            <person name="Liu L."/>
            <person name="Li N."/>
            <person name="Zhang D."/>
            <person name="Fu X."/>
            <person name="Shi C."/>
            <person name="Lin Q."/>
            <person name="Hao G."/>
        </authorList>
    </citation>
    <scope>NUCLEOTIDE SEQUENCE [LARGE SCALE GENOMIC DNA]</scope>
    <source>
        <strain evidence="2 3">WL1483</strain>
    </source>
</reference>
<gene>
    <name evidence="2" type="ORF">WL1483_2564</name>
</gene>
<evidence type="ECO:0000313" key="2">
    <source>
        <dbReference type="EMBL" id="ALP41983.1"/>
    </source>
</evidence>
<dbReference type="AlphaFoldDB" id="A0A0S2SJU1"/>
<comment type="similarity">
    <text evidence="1">Belongs to the UPF0276 family.</text>
</comment>
<evidence type="ECO:0000256" key="1">
    <source>
        <dbReference type="HAMAP-Rule" id="MF_00697"/>
    </source>
</evidence>
<accession>A0A0S2SJU1</accession>
<dbReference type="PATRIC" id="fig|652.5.peg.1350"/>
<dbReference type="Proteomes" id="UP000058114">
    <property type="component" value="Chromosome"/>
</dbReference>
<dbReference type="NCBIfam" id="NF003818">
    <property type="entry name" value="PRK05409.1"/>
    <property type="match status" value="1"/>
</dbReference>
<dbReference type="SMR" id="A0A0S2SJU1"/>
<dbReference type="Pfam" id="PF05114">
    <property type="entry name" value="MbnB_TglH_ChrH"/>
    <property type="match status" value="1"/>
</dbReference>
<dbReference type="HAMAP" id="MF_00697">
    <property type="entry name" value="UPF0276"/>
    <property type="match status" value="1"/>
</dbReference>
<protein>
    <recommendedName>
        <fullName evidence="1">UPF0276 protein WL1483_2564</fullName>
    </recommendedName>
</protein>
<dbReference type="KEGG" id="asr:WL1483_2564"/>
<dbReference type="PANTHER" id="PTHR42194:SF1">
    <property type="entry name" value="UPF0276 PROTEIN HI_1600"/>
    <property type="match status" value="1"/>
</dbReference>
<dbReference type="EMBL" id="CP013067">
    <property type="protein sequence ID" value="ALP41983.1"/>
    <property type="molecule type" value="Genomic_DNA"/>
</dbReference>
<dbReference type="InterPro" id="IPR007801">
    <property type="entry name" value="MbnB/TglH/ChrH"/>
</dbReference>
<dbReference type="Gene3D" id="3.20.20.150">
    <property type="entry name" value="Divalent-metal-dependent TIM barrel enzymes"/>
    <property type="match status" value="1"/>
</dbReference>
<dbReference type="RefSeq" id="WP_060584911.1">
    <property type="nucleotide sequence ID" value="NZ_CP013067.1"/>
</dbReference>
<dbReference type="SUPFAM" id="SSF51658">
    <property type="entry name" value="Xylose isomerase-like"/>
    <property type="match status" value="1"/>
</dbReference>
<name>A0A0S2SJU1_9GAMM</name>
<dbReference type="PANTHER" id="PTHR42194">
    <property type="entry name" value="UPF0276 PROTEIN HI_1600"/>
    <property type="match status" value="1"/>
</dbReference>
<evidence type="ECO:0000313" key="3">
    <source>
        <dbReference type="Proteomes" id="UP000058114"/>
    </source>
</evidence>
<organism evidence="2 3">
    <name type="scientific">Aeromonas schubertii</name>
    <dbReference type="NCBI Taxonomy" id="652"/>
    <lineage>
        <taxon>Bacteria</taxon>
        <taxon>Pseudomonadati</taxon>
        <taxon>Pseudomonadota</taxon>
        <taxon>Gammaproteobacteria</taxon>
        <taxon>Aeromonadales</taxon>
        <taxon>Aeromonadaceae</taxon>
        <taxon>Aeromonas</taxon>
    </lineage>
</organism>
<sequence length="280" mass="31744">MNSAYHPLVGIGWRPPHYQALLTERPALGWLEVHSENYFNPHGEAREWLRQAARHYPISLHGVGMSLGSADPLDRHHLRQLQQLIDETKPIRVSEHLSWSSVDGRFFNDLLPMPYTRAALAHFADKVSAVQDALGRRLLIENPSSYFMFAAPELTEWEFLARLQQLTGCGLLLDLNNLYVSAHNHGFDPECYLAALDPDTVEEIHLAGYTEKVLPEGRIYIDTHSAPVVDGVWQLYRQWVAHHPVLTLIEWDLEIPSFEVLLAEAGKAATILEALHERAA</sequence>
<reference evidence="3" key="1">
    <citation type="submission" date="2015-10" db="EMBL/GenBank/DDBJ databases">
        <title>Complete Genome Sequence of Aeromonas schubertii strain WL1483.</title>
        <authorList>
            <person name="Liu L."/>
        </authorList>
    </citation>
    <scope>NUCLEOTIDE SEQUENCE [LARGE SCALE GENOMIC DNA]</scope>
    <source>
        <strain evidence="3">WL1483</strain>
    </source>
</reference>
<proteinExistence type="inferred from homology"/>